<dbReference type="InterPro" id="IPR029101">
    <property type="entry name" value="Sigma_reg_N"/>
</dbReference>
<feature type="domain" description="Sigma factor regulator N-terminal" evidence="3">
    <location>
        <begin position="56"/>
        <end position="149"/>
    </location>
</feature>
<comment type="caution">
    <text evidence="4">The sequence shown here is derived from an EMBL/GenBank/DDBJ whole genome shotgun (WGS) entry which is preliminary data.</text>
</comment>
<dbReference type="Pfam" id="PF13791">
    <property type="entry name" value="Sigma_reg_C"/>
    <property type="match status" value="1"/>
</dbReference>
<dbReference type="EMBL" id="BAWO01000107">
    <property type="protein sequence ID" value="GAJ41832.1"/>
    <property type="molecule type" value="Genomic_DNA"/>
</dbReference>
<keyword evidence="1" id="KW-1133">Transmembrane helix</keyword>
<dbReference type="OrthoDB" id="2730366at2"/>
<reference evidence="4 5" key="1">
    <citation type="submission" date="2014-04" db="EMBL/GenBank/DDBJ databases">
        <title>Whole genome shotgun sequence of Geobacillus caldoxylosilyticus NBRC 107762.</title>
        <authorList>
            <person name="Hosoyama A."/>
            <person name="Hosoyama Y."/>
            <person name="Katano-Makiyama Y."/>
            <person name="Tsuchikane K."/>
            <person name="Ohji S."/>
            <person name="Ichikawa N."/>
            <person name="Yamazoe A."/>
            <person name="Fujita N."/>
        </authorList>
    </citation>
    <scope>NUCLEOTIDE SEQUENCE [LARGE SCALE GENOMIC DNA]</scope>
    <source>
        <strain evidence="4 5">NBRC 107762</strain>
    </source>
</reference>
<evidence type="ECO:0000256" key="1">
    <source>
        <dbReference type="SAM" id="Phobius"/>
    </source>
</evidence>
<gene>
    <name evidence="4" type="ORF">GCA01S_107_00050</name>
</gene>
<proteinExistence type="predicted"/>
<accession>A0A023DKQ0</accession>
<dbReference type="RefSeq" id="WP_042412478.1">
    <property type="nucleotide sequence ID" value="NZ_BAWO01000107.1"/>
</dbReference>
<dbReference type="Proteomes" id="UP000023561">
    <property type="component" value="Unassembled WGS sequence"/>
</dbReference>
<name>A0A023DKQ0_9BACL</name>
<feature type="domain" description="Sigma factor regulator C-terminal" evidence="2">
    <location>
        <begin position="201"/>
        <end position="350"/>
    </location>
</feature>
<evidence type="ECO:0000259" key="2">
    <source>
        <dbReference type="Pfam" id="PF13791"/>
    </source>
</evidence>
<protein>
    <submittedName>
        <fullName evidence="4">Putative anti-sigma-M factor</fullName>
    </submittedName>
</protein>
<keyword evidence="5" id="KW-1185">Reference proteome</keyword>
<sequence>MRKDELKPLLQKYQNGTLSKEEEQKIEELLESFDVYNEFLHETLHDEGMKEDDLAKMMKKAQQKFFFRNTLLVVSFILTIVPLLTMFTFVYYGWGREHNRGNEFIETIRTVSEMTAPNVYVDYDTVDVEIKPFTMTVTTDKYKWMDDKKNYLGKDTYKLFLNDVFAKESNYRAIGYSIDHIGINFIHPKAKYFLPDERTKIESLPSDWPVEIYISLNRSYSLKEINEKFKGYHMTWLALDTGVEEQMRNDLDFIQTPAIGFPYKKVHVDSIFNRSLTDYEEVIKGLELLSKNEKWATQLTEYKDLKMAERLKWVKKHKELKIYGIAITGTAKDVLSLEKMKEVNVIRLGQINLP</sequence>
<dbReference type="InterPro" id="IPR025672">
    <property type="entry name" value="Sigma_reg_C_dom"/>
</dbReference>
<evidence type="ECO:0000313" key="4">
    <source>
        <dbReference type="EMBL" id="GAJ41832.1"/>
    </source>
</evidence>
<dbReference type="AlphaFoldDB" id="A0A023DKQ0"/>
<keyword evidence="1" id="KW-0472">Membrane</keyword>
<evidence type="ECO:0000259" key="3">
    <source>
        <dbReference type="Pfam" id="PF13800"/>
    </source>
</evidence>
<dbReference type="Pfam" id="PF13800">
    <property type="entry name" value="Sigma_reg_N"/>
    <property type="match status" value="1"/>
</dbReference>
<feature type="transmembrane region" description="Helical" evidence="1">
    <location>
        <begin position="66"/>
        <end position="94"/>
    </location>
</feature>
<keyword evidence="1" id="KW-0812">Transmembrane</keyword>
<organism evidence="4 5">
    <name type="scientific">Parageobacillus caldoxylosilyticus NBRC 107762</name>
    <dbReference type="NCBI Taxonomy" id="1220594"/>
    <lineage>
        <taxon>Bacteria</taxon>
        <taxon>Bacillati</taxon>
        <taxon>Bacillota</taxon>
        <taxon>Bacilli</taxon>
        <taxon>Bacillales</taxon>
        <taxon>Anoxybacillaceae</taxon>
        <taxon>Saccharococcus</taxon>
    </lineage>
</organism>
<evidence type="ECO:0000313" key="5">
    <source>
        <dbReference type="Proteomes" id="UP000023561"/>
    </source>
</evidence>